<dbReference type="InterPro" id="IPR019734">
    <property type="entry name" value="TPR_rpt"/>
</dbReference>
<keyword evidence="2 3" id="KW-0802">TPR repeat</keyword>
<proteinExistence type="predicted"/>
<dbReference type="HOGENOM" id="CLU_042227_0_0_1"/>
<evidence type="ECO:0000313" key="4">
    <source>
        <dbReference type="EMBL" id="EAR95856.2"/>
    </source>
</evidence>
<dbReference type="RefSeq" id="XP_001016101.2">
    <property type="nucleotide sequence ID" value="XM_001016101.2"/>
</dbReference>
<dbReference type="PANTHER" id="PTHR44227:SF3">
    <property type="entry name" value="PROTEIN O-MANNOSYL-TRANSFERASE TMTC4"/>
    <property type="match status" value="1"/>
</dbReference>
<keyword evidence="1" id="KW-0677">Repeat</keyword>
<evidence type="ECO:0000256" key="1">
    <source>
        <dbReference type="ARBA" id="ARBA00022737"/>
    </source>
</evidence>
<dbReference type="OrthoDB" id="10263032at2759"/>
<dbReference type="GO" id="GO:0000030">
    <property type="term" value="F:mannosyltransferase activity"/>
    <property type="evidence" value="ECO:0007669"/>
    <property type="project" value="TreeGrafter"/>
</dbReference>
<dbReference type="FunCoup" id="Q23GZ1">
    <property type="interactions" value="9"/>
</dbReference>
<dbReference type="KEGG" id="tet:TTHERM_00881470"/>
<name>Q23GZ1_TETTS</name>
<accession>Q23GZ1</accession>
<feature type="repeat" description="TPR" evidence="3">
    <location>
        <begin position="257"/>
        <end position="290"/>
    </location>
</feature>
<reference evidence="5" key="1">
    <citation type="journal article" date="2006" name="PLoS Biol.">
        <title>Macronuclear genome sequence of the ciliate Tetrahymena thermophila, a model eukaryote.</title>
        <authorList>
            <person name="Eisen J.A."/>
            <person name="Coyne R.S."/>
            <person name="Wu M."/>
            <person name="Wu D."/>
            <person name="Thiagarajan M."/>
            <person name="Wortman J.R."/>
            <person name="Badger J.H."/>
            <person name="Ren Q."/>
            <person name="Amedeo P."/>
            <person name="Jones K.M."/>
            <person name="Tallon L.J."/>
            <person name="Delcher A.L."/>
            <person name="Salzberg S.L."/>
            <person name="Silva J.C."/>
            <person name="Haas B.J."/>
            <person name="Majoros W.H."/>
            <person name="Farzad M."/>
            <person name="Carlton J.M."/>
            <person name="Smith R.K. Jr."/>
            <person name="Garg J."/>
            <person name="Pearlman R.E."/>
            <person name="Karrer K.M."/>
            <person name="Sun L."/>
            <person name="Manning G."/>
            <person name="Elde N.C."/>
            <person name="Turkewitz A.P."/>
            <person name="Asai D.J."/>
            <person name="Wilkes D.E."/>
            <person name="Wang Y."/>
            <person name="Cai H."/>
            <person name="Collins K."/>
            <person name="Stewart B.A."/>
            <person name="Lee S.R."/>
            <person name="Wilamowska K."/>
            <person name="Weinberg Z."/>
            <person name="Ruzzo W.L."/>
            <person name="Wloga D."/>
            <person name="Gaertig J."/>
            <person name="Frankel J."/>
            <person name="Tsao C.-C."/>
            <person name="Gorovsky M.A."/>
            <person name="Keeling P.J."/>
            <person name="Waller R.F."/>
            <person name="Patron N.J."/>
            <person name="Cherry J.M."/>
            <person name="Stover N.A."/>
            <person name="Krieger C.J."/>
            <person name="del Toro C."/>
            <person name="Ryder H.F."/>
            <person name="Williamson S.C."/>
            <person name="Barbeau R.A."/>
            <person name="Hamilton E.P."/>
            <person name="Orias E."/>
        </authorList>
    </citation>
    <scope>NUCLEOTIDE SEQUENCE [LARGE SCALE GENOMIC DNA]</scope>
    <source>
        <strain evidence="5">SB210</strain>
    </source>
</reference>
<evidence type="ECO:0000256" key="2">
    <source>
        <dbReference type="ARBA" id="ARBA00022803"/>
    </source>
</evidence>
<keyword evidence="5" id="KW-1185">Reference proteome</keyword>
<dbReference type="GO" id="GO:0035269">
    <property type="term" value="P:protein O-linked glycosylation via mannose"/>
    <property type="evidence" value="ECO:0007669"/>
    <property type="project" value="TreeGrafter"/>
</dbReference>
<evidence type="ECO:0000313" key="5">
    <source>
        <dbReference type="Proteomes" id="UP000009168"/>
    </source>
</evidence>
<feature type="repeat" description="TPR" evidence="3">
    <location>
        <begin position="189"/>
        <end position="222"/>
    </location>
</feature>
<dbReference type="Gene3D" id="1.25.40.10">
    <property type="entry name" value="Tetratricopeptide repeat domain"/>
    <property type="match status" value="1"/>
</dbReference>
<dbReference type="AlphaFoldDB" id="Q23GZ1"/>
<dbReference type="Pfam" id="PF13181">
    <property type="entry name" value="TPR_8"/>
    <property type="match status" value="3"/>
</dbReference>
<organism evidence="4 5">
    <name type="scientific">Tetrahymena thermophila (strain SB210)</name>
    <dbReference type="NCBI Taxonomy" id="312017"/>
    <lineage>
        <taxon>Eukaryota</taxon>
        <taxon>Sar</taxon>
        <taxon>Alveolata</taxon>
        <taxon>Ciliophora</taxon>
        <taxon>Intramacronucleata</taxon>
        <taxon>Oligohymenophorea</taxon>
        <taxon>Hymenostomatida</taxon>
        <taxon>Tetrahymenina</taxon>
        <taxon>Tetrahymenidae</taxon>
        <taxon>Tetrahymena</taxon>
    </lineage>
</organism>
<dbReference type="InterPro" id="IPR011990">
    <property type="entry name" value="TPR-like_helical_dom_sf"/>
</dbReference>
<dbReference type="PANTHER" id="PTHR44227">
    <property type="match status" value="1"/>
</dbReference>
<dbReference type="EMBL" id="GG662702">
    <property type="protein sequence ID" value="EAR95856.2"/>
    <property type="molecule type" value="Genomic_DNA"/>
</dbReference>
<dbReference type="Proteomes" id="UP000009168">
    <property type="component" value="Unassembled WGS sequence"/>
</dbReference>
<dbReference type="GO" id="GO:0005783">
    <property type="term" value="C:endoplasmic reticulum"/>
    <property type="evidence" value="ECO:0007669"/>
    <property type="project" value="TreeGrafter"/>
</dbReference>
<sequence>MISLFELGFYKQANECFQKITVERVNIKGNKIDSIDVLTMAFNQYQVFYMDTTQSEIQNEDLLKICEEYKEQHQKQESYEEGFYLLGKGIYKFIKFHREQMDQFDGNDLEVAYQLLEEYRQDIISILAWCYYSEDKIDESNKWGLLLYNINPKYPSICYLLAYNSQNKQQKELAQKFYLESELYCPNSYKVLFNLAYYYESINDTQKSVEYYERAFQAQPRQAICCYKYASYKYKEDKAKEAYEILLEGIKLDPQVTENYVLLAQIAFNENNIDIAKEYLLKCIEISPQNGNYYYMLGDYYFSNELYFEAISYYNRCIENNNYKIKKIYSFARIGYSQFMISNYSQSLEEYFNACNLIIHSFDYEGIYKSIENIINRDFVSLKEILNLINKQSHLCIQKFQQISKNIQNSNIKSLFQYKLDILRECLMLKVYKQHISNDLTFQQKYQHIDLYYD</sequence>
<dbReference type="GeneID" id="7839569"/>
<dbReference type="GO" id="GO:0030968">
    <property type="term" value="P:endoplasmic reticulum unfolded protein response"/>
    <property type="evidence" value="ECO:0007669"/>
    <property type="project" value="TreeGrafter"/>
</dbReference>
<dbReference type="SMART" id="SM00028">
    <property type="entry name" value="TPR"/>
    <property type="match status" value="6"/>
</dbReference>
<dbReference type="SUPFAM" id="SSF48452">
    <property type="entry name" value="TPR-like"/>
    <property type="match status" value="2"/>
</dbReference>
<gene>
    <name evidence="4" type="ORF">TTHERM_00881470</name>
</gene>
<protein>
    <submittedName>
        <fullName evidence="4">Tetratricopeptide repeat protein</fullName>
    </submittedName>
</protein>
<dbReference type="PROSITE" id="PS50005">
    <property type="entry name" value="TPR"/>
    <property type="match status" value="2"/>
</dbReference>
<dbReference type="InParanoid" id="Q23GZ1"/>
<dbReference type="InterPro" id="IPR052346">
    <property type="entry name" value="O-mannosyl-transferase_TMTC"/>
</dbReference>
<evidence type="ECO:0000256" key="3">
    <source>
        <dbReference type="PROSITE-ProRule" id="PRU00339"/>
    </source>
</evidence>